<keyword evidence="2" id="KW-1185">Reference proteome</keyword>
<gene>
    <name evidence="1" type="ORF">Voc01_062210</name>
</gene>
<dbReference type="EMBL" id="BOPH01000088">
    <property type="protein sequence ID" value="GIJ71304.1"/>
    <property type="molecule type" value="Genomic_DNA"/>
</dbReference>
<name>A0A8J4EE27_9ACTN</name>
<proteinExistence type="predicted"/>
<dbReference type="Proteomes" id="UP000635606">
    <property type="component" value="Unassembled WGS sequence"/>
</dbReference>
<dbReference type="RefSeq" id="WP_203931187.1">
    <property type="nucleotide sequence ID" value="NZ_BOPH01000088.1"/>
</dbReference>
<protein>
    <submittedName>
        <fullName evidence="1">Uncharacterized protein</fullName>
    </submittedName>
</protein>
<dbReference type="AlphaFoldDB" id="A0A8J4EE27"/>
<comment type="caution">
    <text evidence="1">The sequence shown here is derived from an EMBL/GenBank/DDBJ whole genome shotgun (WGS) entry which is preliminary data.</text>
</comment>
<evidence type="ECO:0000313" key="2">
    <source>
        <dbReference type="Proteomes" id="UP000635606"/>
    </source>
</evidence>
<accession>A0A8J4EE27</accession>
<organism evidence="1 2">
    <name type="scientific">Virgisporangium ochraceum</name>
    <dbReference type="NCBI Taxonomy" id="65505"/>
    <lineage>
        <taxon>Bacteria</taxon>
        <taxon>Bacillati</taxon>
        <taxon>Actinomycetota</taxon>
        <taxon>Actinomycetes</taxon>
        <taxon>Micromonosporales</taxon>
        <taxon>Micromonosporaceae</taxon>
        <taxon>Virgisporangium</taxon>
    </lineage>
</organism>
<sequence length="57" mass="6355">MIQPFLDAVLDVILDRQDDLDADSWNGFIDRLLATGVGMFAVDDYFGAEPRQLQPLG</sequence>
<reference evidence="1" key="1">
    <citation type="submission" date="2021-01" db="EMBL/GenBank/DDBJ databases">
        <title>Whole genome shotgun sequence of Virgisporangium ochraceum NBRC 16418.</title>
        <authorList>
            <person name="Komaki H."/>
            <person name="Tamura T."/>
        </authorList>
    </citation>
    <scope>NUCLEOTIDE SEQUENCE</scope>
    <source>
        <strain evidence="1">NBRC 16418</strain>
    </source>
</reference>
<evidence type="ECO:0000313" key="1">
    <source>
        <dbReference type="EMBL" id="GIJ71304.1"/>
    </source>
</evidence>